<dbReference type="RefSeq" id="XP_018336083.1">
    <property type="nucleotide sequence ID" value="XM_018480581.1"/>
</dbReference>
<dbReference type="PRINTS" id="PR00988">
    <property type="entry name" value="URIDINKINASE"/>
</dbReference>
<proteinExistence type="inferred from homology"/>
<sequence length="575" mass="65189">MVLIVLMCVERCLCLFLVCSCFEQCVYFIIICMGDAAETGADFSEVFPDLEGEEERSGDFYNTPASPITVPHITRPPSTGSQKSPRSRRQRTTSINASTNKTVTDSLLRTPHRTIYTAGRPPWYNTAGQMVEPFVIGICGGSASGKTTVAEKIIAALDMPWVTLLSMDSFYKVLNEKQHELADKNEYNFDHPDAFDFDLLLKTLERLKVGKKVEVPIYNFITHAREMRTKTMYGANVIIFEGILTFYNPKVLDILDMKIFVDTDADIRLARRLRRDISMRGRDLEGVIKQYTNMVQPSFNHYIAPLMIHADIIVPRGGENEVALELIVQHVQTQLQLRGFKLREELAHSFVGQPLPDTVHLLPMTPQIRGLHTFIRNKDTSRDEFIFYSKRLIRLVIEYTLSLMPFKEKCVETPQGVLYHGKRMATDKICGVSILRAGETMEQAVCDVYKDIRIGKILIQTNFHTGEPELFYLRLPKDIKDYRVILMDATVATGAAAMMAIRVLLDHDVHEENILIVSLLMAESGVHNIAYAFPKVKIVTSAIDPEINDKFYVLPGIGNFGDRYFGTEPSTEHCQ</sequence>
<evidence type="ECO:0000256" key="2">
    <source>
        <dbReference type="ARBA" id="ARBA00004496"/>
    </source>
</evidence>
<evidence type="ECO:0000256" key="10">
    <source>
        <dbReference type="ARBA" id="ARBA00022840"/>
    </source>
</evidence>
<evidence type="ECO:0000256" key="9">
    <source>
        <dbReference type="ARBA" id="ARBA00022777"/>
    </source>
</evidence>
<dbReference type="Pfam" id="PF14681">
    <property type="entry name" value="UPRTase"/>
    <property type="match status" value="1"/>
</dbReference>
<dbReference type="Gene3D" id="3.40.50.2020">
    <property type="match status" value="1"/>
</dbReference>
<dbReference type="FunCoup" id="A0A1W4XUD2">
    <property type="interactions" value="1754"/>
</dbReference>
<keyword evidence="12" id="KW-0539">Nucleus</keyword>
<evidence type="ECO:0000313" key="22">
    <source>
        <dbReference type="RefSeq" id="XP_018336083.1"/>
    </source>
</evidence>
<keyword evidence="9 17" id="KW-0418">Kinase</keyword>
<dbReference type="InterPro" id="IPR000764">
    <property type="entry name" value="Uridine_kinase-like"/>
</dbReference>
<evidence type="ECO:0000256" key="15">
    <source>
        <dbReference type="ARBA" id="ARBA00056790"/>
    </source>
</evidence>
<dbReference type="FunFam" id="3.40.50.300:FF:000200">
    <property type="entry name" value="Uridine-cytidine kinase"/>
    <property type="match status" value="1"/>
</dbReference>
<dbReference type="GO" id="GO:0044206">
    <property type="term" value="P:UMP salvage"/>
    <property type="evidence" value="ECO:0007669"/>
    <property type="project" value="UniProtKB-UniPathway"/>
</dbReference>
<gene>
    <name evidence="22" type="primary">LOC108744691</name>
</gene>
<dbReference type="GO" id="GO:0004849">
    <property type="term" value="F:uridine kinase activity"/>
    <property type="evidence" value="ECO:0007669"/>
    <property type="project" value="UniProtKB-EC"/>
</dbReference>
<name>A0A1W4XUD2_AGRPL</name>
<evidence type="ECO:0000256" key="11">
    <source>
        <dbReference type="ARBA" id="ARBA00022843"/>
    </source>
</evidence>
<evidence type="ECO:0000256" key="1">
    <source>
        <dbReference type="ARBA" id="ARBA00004123"/>
    </source>
</evidence>
<comment type="catalytic activity">
    <reaction evidence="14 17">
        <text>uridine + ATP = UMP + ADP + H(+)</text>
        <dbReference type="Rhea" id="RHEA:16825"/>
        <dbReference type="ChEBI" id="CHEBI:15378"/>
        <dbReference type="ChEBI" id="CHEBI:16704"/>
        <dbReference type="ChEBI" id="CHEBI:30616"/>
        <dbReference type="ChEBI" id="CHEBI:57865"/>
        <dbReference type="ChEBI" id="CHEBI:456216"/>
        <dbReference type="EC" id="2.7.1.48"/>
    </reaction>
</comment>
<dbReference type="GO" id="GO:0005524">
    <property type="term" value="F:ATP binding"/>
    <property type="evidence" value="ECO:0007669"/>
    <property type="project" value="UniProtKB-KW"/>
</dbReference>
<comment type="pathway">
    <text evidence="17">Pyrimidine metabolism; CTP biosynthesis via salvage pathway; CTP from cytidine: step 1/3.</text>
</comment>
<dbReference type="GO" id="GO:0005737">
    <property type="term" value="C:cytoplasm"/>
    <property type="evidence" value="ECO:0007669"/>
    <property type="project" value="UniProtKB-SubCell"/>
</dbReference>
<evidence type="ECO:0000256" key="4">
    <source>
        <dbReference type="ARBA" id="ARBA00005408"/>
    </source>
</evidence>
<accession>A0A1W4XUD2</accession>
<comment type="catalytic activity">
    <reaction evidence="13 17">
        <text>cytidine + ATP = CMP + ADP + H(+)</text>
        <dbReference type="Rhea" id="RHEA:24674"/>
        <dbReference type="ChEBI" id="CHEBI:15378"/>
        <dbReference type="ChEBI" id="CHEBI:17562"/>
        <dbReference type="ChEBI" id="CHEBI:30616"/>
        <dbReference type="ChEBI" id="CHEBI:60377"/>
        <dbReference type="ChEBI" id="CHEBI:456216"/>
        <dbReference type="EC" id="2.7.1.48"/>
    </reaction>
</comment>
<dbReference type="UniPathway" id="UPA00579">
    <property type="reaction ID" value="UER00640"/>
</dbReference>
<evidence type="ECO:0000256" key="6">
    <source>
        <dbReference type="ARBA" id="ARBA00022553"/>
    </source>
</evidence>
<reference evidence="22" key="1">
    <citation type="submission" date="2025-08" db="UniProtKB">
        <authorList>
            <consortium name="RefSeq"/>
        </authorList>
    </citation>
    <scope>IDENTIFICATION</scope>
    <source>
        <tissue evidence="22">Entire body</tissue>
    </source>
</reference>
<evidence type="ECO:0000313" key="21">
    <source>
        <dbReference type="Proteomes" id="UP000192223"/>
    </source>
</evidence>
<dbReference type="InterPro" id="IPR027417">
    <property type="entry name" value="P-loop_NTPase"/>
</dbReference>
<keyword evidence="6" id="KW-0597">Phosphoprotein</keyword>
<dbReference type="Proteomes" id="UP000192223">
    <property type="component" value="Unplaced"/>
</dbReference>
<evidence type="ECO:0000256" key="14">
    <source>
        <dbReference type="ARBA" id="ARBA00048909"/>
    </source>
</evidence>
<protein>
    <recommendedName>
        <fullName evidence="17">Uridine kinase</fullName>
        <ecNumber evidence="17">2.7.1.48</ecNumber>
    </recommendedName>
</protein>
<feature type="domain" description="Phosphoribulokinase/uridine kinase" evidence="19">
    <location>
        <begin position="135"/>
        <end position="323"/>
    </location>
</feature>
<keyword evidence="8 17" id="KW-0547">Nucleotide-binding</keyword>
<dbReference type="PANTHER" id="PTHR10285">
    <property type="entry name" value="URIDINE KINASE"/>
    <property type="match status" value="1"/>
</dbReference>
<dbReference type="NCBIfam" id="NF004018">
    <property type="entry name" value="PRK05480.1"/>
    <property type="match status" value="1"/>
</dbReference>
<evidence type="ECO:0000256" key="5">
    <source>
        <dbReference type="ARBA" id="ARBA00022490"/>
    </source>
</evidence>
<evidence type="ECO:0000256" key="8">
    <source>
        <dbReference type="ARBA" id="ARBA00022741"/>
    </source>
</evidence>
<dbReference type="EC" id="2.7.1.48" evidence="17"/>
<dbReference type="KEGG" id="apln:108744691"/>
<comment type="subcellular location">
    <subcellularLocation>
        <location evidence="2">Cytoplasm</location>
    </subcellularLocation>
    <subcellularLocation>
        <location evidence="1">Nucleus</location>
    </subcellularLocation>
</comment>
<evidence type="ECO:0000256" key="16">
    <source>
        <dbReference type="ARBA" id="ARBA00065923"/>
    </source>
</evidence>
<keyword evidence="11" id="KW-0832">Ubl conjugation</keyword>
<dbReference type="GO" id="GO:0005634">
    <property type="term" value="C:nucleus"/>
    <property type="evidence" value="ECO:0007669"/>
    <property type="project" value="UniProtKB-SubCell"/>
</dbReference>
<comment type="function">
    <text evidence="15">May contribute to UTP accumulation needed for blast transformation and proliferation.</text>
</comment>
<dbReference type="UniPathway" id="UPA00574">
    <property type="reaction ID" value="UER00637"/>
</dbReference>
<feature type="region of interest" description="Disordered" evidence="18">
    <location>
        <begin position="54"/>
        <end position="96"/>
    </location>
</feature>
<dbReference type="NCBIfam" id="NF001097">
    <property type="entry name" value="PRK00129.1"/>
    <property type="match status" value="1"/>
</dbReference>
<dbReference type="GeneID" id="108744691"/>
<dbReference type="SUPFAM" id="SSF52540">
    <property type="entry name" value="P-loop containing nucleoside triphosphate hydrolases"/>
    <property type="match status" value="1"/>
</dbReference>
<keyword evidence="7 17" id="KW-0808">Transferase</keyword>
<comment type="subunit">
    <text evidence="16">Interacts with RNF19B.</text>
</comment>
<keyword evidence="5" id="KW-0963">Cytoplasm</keyword>
<evidence type="ECO:0000259" key="20">
    <source>
        <dbReference type="Pfam" id="PF14681"/>
    </source>
</evidence>
<feature type="domain" description="Phosphoribosyltransferase" evidence="20">
    <location>
        <begin position="364"/>
        <end position="567"/>
    </location>
</feature>
<dbReference type="GO" id="GO:0044211">
    <property type="term" value="P:CTP salvage"/>
    <property type="evidence" value="ECO:0007669"/>
    <property type="project" value="UniProtKB-UniPathway"/>
</dbReference>
<dbReference type="SUPFAM" id="SSF53271">
    <property type="entry name" value="PRTase-like"/>
    <property type="match status" value="1"/>
</dbReference>
<evidence type="ECO:0000256" key="13">
    <source>
        <dbReference type="ARBA" id="ARBA00047436"/>
    </source>
</evidence>
<evidence type="ECO:0000256" key="12">
    <source>
        <dbReference type="ARBA" id="ARBA00023242"/>
    </source>
</evidence>
<keyword evidence="21" id="KW-1185">Reference proteome</keyword>
<dbReference type="FunFam" id="3.40.50.2020:FF:000010">
    <property type="entry name" value="Uridine-cytidine kinase"/>
    <property type="match status" value="1"/>
</dbReference>
<comment type="similarity">
    <text evidence="4 17">Belongs to the uridine kinase family.</text>
</comment>
<evidence type="ECO:0000256" key="18">
    <source>
        <dbReference type="SAM" id="MobiDB-lite"/>
    </source>
</evidence>
<dbReference type="CDD" id="cd06223">
    <property type="entry name" value="PRTases_typeI"/>
    <property type="match status" value="1"/>
</dbReference>
<evidence type="ECO:0000256" key="3">
    <source>
        <dbReference type="ARBA" id="ARBA00004690"/>
    </source>
</evidence>
<dbReference type="Gene3D" id="3.40.50.300">
    <property type="entry name" value="P-loop containing nucleotide triphosphate hydrolases"/>
    <property type="match status" value="1"/>
</dbReference>
<dbReference type="NCBIfam" id="TIGR00235">
    <property type="entry name" value="udk"/>
    <property type="match status" value="1"/>
</dbReference>
<dbReference type="CDD" id="cd02023">
    <property type="entry name" value="UMPK"/>
    <property type="match status" value="1"/>
</dbReference>
<evidence type="ECO:0000259" key="19">
    <source>
        <dbReference type="Pfam" id="PF00485"/>
    </source>
</evidence>
<dbReference type="GO" id="GO:0043771">
    <property type="term" value="F:cytidine kinase activity"/>
    <property type="evidence" value="ECO:0007669"/>
    <property type="project" value="RHEA"/>
</dbReference>
<dbReference type="AlphaFoldDB" id="A0A1W4XUD2"/>
<keyword evidence="10 17" id="KW-0067">ATP-binding</keyword>
<dbReference type="InterPro" id="IPR029057">
    <property type="entry name" value="PRTase-like"/>
</dbReference>
<dbReference type="InParanoid" id="A0A1W4XUD2"/>
<evidence type="ECO:0000256" key="7">
    <source>
        <dbReference type="ARBA" id="ARBA00022679"/>
    </source>
</evidence>
<dbReference type="OrthoDB" id="10257085at2759"/>
<dbReference type="STRING" id="224129.A0A1W4XUD2"/>
<comment type="pathway">
    <text evidence="3 17">Pyrimidine metabolism; UMP biosynthesis via salvage pathway; UMP from uridine: step 1/1.</text>
</comment>
<dbReference type="Pfam" id="PF00485">
    <property type="entry name" value="PRK"/>
    <property type="match status" value="1"/>
</dbReference>
<organism evidence="21 22">
    <name type="scientific">Agrilus planipennis</name>
    <name type="common">Emerald ash borer</name>
    <name type="synonym">Agrilus marcopoli</name>
    <dbReference type="NCBI Taxonomy" id="224129"/>
    <lineage>
        <taxon>Eukaryota</taxon>
        <taxon>Metazoa</taxon>
        <taxon>Ecdysozoa</taxon>
        <taxon>Arthropoda</taxon>
        <taxon>Hexapoda</taxon>
        <taxon>Insecta</taxon>
        <taxon>Pterygota</taxon>
        <taxon>Neoptera</taxon>
        <taxon>Endopterygota</taxon>
        <taxon>Coleoptera</taxon>
        <taxon>Polyphaga</taxon>
        <taxon>Elateriformia</taxon>
        <taxon>Buprestoidea</taxon>
        <taxon>Buprestidae</taxon>
        <taxon>Agrilinae</taxon>
        <taxon>Agrilus</taxon>
    </lineage>
</organism>
<evidence type="ECO:0000256" key="17">
    <source>
        <dbReference type="RuleBase" id="RU003825"/>
    </source>
</evidence>
<dbReference type="InterPro" id="IPR000836">
    <property type="entry name" value="PRTase_dom"/>
</dbReference>
<dbReference type="InterPro" id="IPR006083">
    <property type="entry name" value="PRK/URK"/>
</dbReference>